<dbReference type="PROSITE" id="PS00107">
    <property type="entry name" value="PROTEIN_KINASE_ATP"/>
    <property type="match status" value="1"/>
</dbReference>
<accession>A0A813RTM0</accession>
<evidence type="ECO:0000256" key="2">
    <source>
        <dbReference type="ARBA" id="ARBA00008874"/>
    </source>
</evidence>
<evidence type="ECO:0000256" key="13">
    <source>
        <dbReference type="SAM" id="MobiDB-lite"/>
    </source>
</evidence>
<dbReference type="EMBL" id="CAJOBC010000310">
    <property type="protein sequence ID" value="CAF3569488.1"/>
    <property type="molecule type" value="Genomic_DNA"/>
</dbReference>
<dbReference type="InterPro" id="IPR011009">
    <property type="entry name" value="Kinase-like_dom_sf"/>
</dbReference>
<keyword evidence="5" id="KW-0723">Serine/threonine-protein kinase</keyword>
<dbReference type="SMART" id="SM00220">
    <property type="entry name" value="S_TKc"/>
    <property type="match status" value="1"/>
</dbReference>
<evidence type="ECO:0000313" key="15">
    <source>
        <dbReference type="EMBL" id="CAF0785763.1"/>
    </source>
</evidence>
<feature type="compositionally biased region" description="Basic and acidic residues" evidence="13">
    <location>
        <begin position="493"/>
        <end position="503"/>
    </location>
</feature>
<dbReference type="EMBL" id="CAJOBA010034506">
    <property type="protein sequence ID" value="CAF3986717.1"/>
    <property type="molecule type" value="Genomic_DNA"/>
</dbReference>
<keyword evidence="6" id="KW-0808">Transferase</keyword>
<dbReference type="EMBL" id="CAJNOK010012978">
    <property type="protein sequence ID" value="CAF1175384.1"/>
    <property type="molecule type" value="Genomic_DNA"/>
</dbReference>
<keyword evidence="7 12" id="KW-0547">Nucleotide-binding</keyword>
<dbReference type="Proteomes" id="UP000682733">
    <property type="component" value="Unassembled WGS sequence"/>
</dbReference>
<evidence type="ECO:0000256" key="5">
    <source>
        <dbReference type="ARBA" id="ARBA00022527"/>
    </source>
</evidence>
<evidence type="ECO:0000313" key="19">
    <source>
        <dbReference type="Proteomes" id="UP000663829"/>
    </source>
</evidence>
<keyword evidence="4" id="KW-0963">Cytoplasm</keyword>
<keyword evidence="8" id="KW-0418">Kinase</keyword>
<evidence type="ECO:0000256" key="12">
    <source>
        <dbReference type="PROSITE-ProRule" id="PRU10141"/>
    </source>
</evidence>
<dbReference type="Proteomes" id="UP000663829">
    <property type="component" value="Unassembled WGS sequence"/>
</dbReference>
<dbReference type="SUPFAM" id="SSF56112">
    <property type="entry name" value="Protein kinase-like (PK-like)"/>
    <property type="match status" value="1"/>
</dbReference>
<organism evidence="15 19">
    <name type="scientific">Didymodactylos carnosus</name>
    <dbReference type="NCBI Taxonomy" id="1234261"/>
    <lineage>
        <taxon>Eukaryota</taxon>
        <taxon>Metazoa</taxon>
        <taxon>Spiralia</taxon>
        <taxon>Gnathifera</taxon>
        <taxon>Rotifera</taxon>
        <taxon>Eurotatoria</taxon>
        <taxon>Bdelloidea</taxon>
        <taxon>Philodinida</taxon>
        <taxon>Philodinidae</taxon>
        <taxon>Didymodactylos</taxon>
    </lineage>
</organism>
<dbReference type="GO" id="GO:0005524">
    <property type="term" value="F:ATP binding"/>
    <property type="evidence" value="ECO:0007669"/>
    <property type="project" value="UniProtKB-UniRule"/>
</dbReference>
<gene>
    <name evidence="15" type="ORF">GPM918_LOCUS2721</name>
    <name evidence="16" type="ORF">OVA965_LOCUS22785</name>
    <name evidence="17" type="ORF">SRO942_LOCUS2721</name>
    <name evidence="18" type="ORF">TMI583_LOCUS23504</name>
</gene>
<comment type="catalytic activity">
    <reaction evidence="10">
        <text>L-threonyl-[protein] + ATP = O-phospho-L-threonyl-[protein] + ADP + H(+)</text>
        <dbReference type="Rhea" id="RHEA:46608"/>
        <dbReference type="Rhea" id="RHEA-COMP:11060"/>
        <dbReference type="Rhea" id="RHEA-COMP:11605"/>
        <dbReference type="ChEBI" id="CHEBI:15378"/>
        <dbReference type="ChEBI" id="CHEBI:30013"/>
        <dbReference type="ChEBI" id="CHEBI:30616"/>
        <dbReference type="ChEBI" id="CHEBI:61977"/>
        <dbReference type="ChEBI" id="CHEBI:456216"/>
        <dbReference type="EC" id="2.7.11.1"/>
    </reaction>
</comment>
<evidence type="ECO:0000256" key="10">
    <source>
        <dbReference type="ARBA" id="ARBA00047899"/>
    </source>
</evidence>
<feature type="region of interest" description="Disordered" evidence="13">
    <location>
        <begin position="479"/>
        <end position="528"/>
    </location>
</feature>
<dbReference type="GO" id="GO:0004674">
    <property type="term" value="F:protein serine/threonine kinase activity"/>
    <property type="evidence" value="ECO:0007669"/>
    <property type="project" value="UniProtKB-KW"/>
</dbReference>
<dbReference type="InterPro" id="IPR024678">
    <property type="entry name" value="Kinase_OSR1/WNK_CCT"/>
</dbReference>
<dbReference type="PROSITE" id="PS00108">
    <property type="entry name" value="PROTEIN_KINASE_ST"/>
    <property type="match status" value="1"/>
</dbReference>
<dbReference type="Proteomes" id="UP000677228">
    <property type="component" value="Unassembled WGS sequence"/>
</dbReference>
<comment type="similarity">
    <text evidence="2">Belongs to the protein kinase superfamily. STE Ser/Thr protein kinase family. STE20 subfamily.</text>
</comment>
<proteinExistence type="inferred from homology"/>
<evidence type="ECO:0000256" key="11">
    <source>
        <dbReference type="ARBA" id="ARBA00048679"/>
    </source>
</evidence>
<protein>
    <recommendedName>
        <fullName evidence="3">non-specific serine/threonine protein kinase</fullName>
        <ecNumber evidence="3">2.7.11.1</ecNumber>
    </recommendedName>
</protein>
<dbReference type="AlphaFoldDB" id="A0A813RTM0"/>
<dbReference type="InterPro" id="IPR008271">
    <property type="entry name" value="Ser/Thr_kinase_AS"/>
</dbReference>
<dbReference type="OrthoDB" id="266718at2759"/>
<feature type="domain" description="Protein kinase" evidence="14">
    <location>
        <begin position="35"/>
        <end position="311"/>
    </location>
</feature>
<comment type="catalytic activity">
    <reaction evidence="11">
        <text>L-seryl-[protein] + ATP = O-phospho-L-seryl-[protein] + ADP + H(+)</text>
        <dbReference type="Rhea" id="RHEA:17989"/>
        <dbReference type="Rhea" id="RHEA-COMP:9863"/>
        <dbReference type="Rhea" id="RHEA-COMP:11604"/>
        <dbReference type="ChEBI" id="CHEBI:15378"/>
        <dbReference type="ChEBI" id="CHEBI:29999"/>
        <dbReference type="ChEBI" id="CHEBI:30616"/>
        <dbReference type="ChEBI" id="CHEBI:83421"/>
        <dbReference type="ChEBI" id="CHEBI:456216"/>
        <dbReference type="EC" id="2.7.11.1"/>
    </reaction>
</comment>
<dbReference type="InterPro" id="IPR000719">
    <property type="entry name" value="Prot_kinase_dom"/>
</dbReference>
<dbReference type="Pfam" id="PF12202">
    <property type="entry name" value="OSR1_C"/>
    <property type="match status" value="1"/>
</dbReference>
<keyword evidence="19" id="KW-1185">Reference proteome</keyword>
<keyword evidence="9 12" id="KW-0067">ATP-binding</keyword>
<evidence type="ECO:0000313" key="18">
    <source>
        <dbReference type="EMBL" id="CAF3986717.1"/>
    </source>
</evidence>
<evidence type="ECO:0000313" key="16">
    <source>
        <dbReference type="EMBL" id="CAF1175384.1"/>
    </source>
</evidence>
<sequence>MTSVRSSPDTRLENTTLKEQINIERKDWPSKREQYIICQKLGEGATGSVHAAECLSCLNSRRKRVAIKRIPIKESMYIDIVREIHIMANCSQENIVKFYTSFVYKTELWIVMQLLDGGSIRQIIEKRMSEKHDWYLGVLEEKEIATIMREILKGLNYLHSQNLIHRDIKAGNIMCKVDGSIQIVDFGVSAFITTSSATQKQIAHTFVGTPYWMAPEMFSSIGYDNKVDIWAFGIVGIECATGHPPYHKKSAQEVFRVIINQTKGPTLDSNSDRENQYSKYSQEFRNLLSLTLEPLAIKRPSATELLTMDFFKLAQDKKYVSEHLALKLTIECIEQQIDIDLQYDEFKDRSHGLNRDKMIPENTLLETIRKFFRPTHQQKHIRDETKSIGGNGNDGFRGLNLIEPPLSIKLKIKEPGRQAFSLITFQYQPKEDHPIIVAQELVTEQHIYGHDYILVAANIDKVLTYRGKTRFALHKLDGKEKEAPSYAEVSIEEPEKANDDKNGSSKNASNSGLRSTSSSEQAGIKEET</sequence>
<dbReference type="InterPro" id="IPR017441">
    <property type="entry name" value="Protein_kinase_ATP_BS"/>
</dbReference>
<comment type="caution">
    <text evidence="15">The sequence shown here is derived from an EMBL/GenBank/DDBJ whole genome shotgun (WGS) entry which is preliminary data.</text>
</comment>
<reference evidence="15" key="1">
    <citation type="submission" date="2021-02" db="EMBL/GenBank/DDBJ databases">
        <authorList>
            <person name="Nowell W R."/>
        </authorList>
    </citation>
    <scope>NUCLEOTIDE SEQUENCE</scope>
</reference>
<dbReference type="GO" id="GO:0005737">
    <property type="term" value="C:cytoplasm"/>
    <property type="evidence" value="ECO:0007669"/>
    <property type="project" value="UniProtKB-SubCell"/>
</dbReference>
<comment type="subcellular location">
    <subcellularLocation>
        <location evidence="1">Cytoplasm</location>
    </subcellularLocation>
</comment>
<dbReference type="EMBL" id="CAJNOQ010000310">
    <property type="protein sequence ID" value="CAF0785763.1"/>
    <property type="molecule type" value="Genomic_DNA"/>
</dbReference>
<dbReference type="InterPro" id="IPR050629">
    <property type="entry name" value="STE20/SPS1-PAK"/>
</dbReference>
<dbReference type="PROSITE" id="PS50011">
    <property type="entry name" value="PROTEIN_KINASE_DOM"/>
    <property type="match status" value="1"/>
</dbReference>
<name>A0A813RTM0_9BILA</name>
<dbReference type="Gene3D" id="3.10.20.90">
    <property type="entry name" value="Phosphatidylinositol 3-kinase Catalytic Subunit, Chain A, domain 1"/>
    <property type="match status" value="1"/>
</dbReference>
<dbReference type="Gene3D" id="3.30.200.20">
    <property type="entry name" value="Phosphorylase Kinase, domain 1"/>
    <property type="match status" value="1"/>
</dbReference>
<evidence type="ECO:0000256" key="7">
    <source>
        <dbReference type="ARBA" id="ARBA00022741"/>
    </source>
</evidence>
<evidence type="ECO:0000313" key="17">
    <source>
        <dbReference type="EMBL" id="CAF3569488.1"/>
    </source>
</evidence>
<feature type="binding site" evidence="12">
    <location>
        <position position="73"/>
    </location>
    <ligand>
        <name>ATP</name>
        <dbReference type="ChEBI" id="CHEBI:30616"/>
    </ligand>
</feature>
<evidence type="ECO:0000256" key="9">
    <source>
        <dbReference type="ARBA" id="ARBA00022840"/>
    </source>
</evidence>
<evidence type="ECO:0000256" key="4">
    <source>
        <dbReference type="ARBA" id="ARBA00022490"/>
    </source>
</evidence>
<dbReference type="Gene3D" id="1.10.510.10">
    <property type="entry name" value="Transferase(Phosphotransferase) domain 1"/>
    <property type="match status" value="1"/>
</dbReference>
<evidence type="ECO:0000256" key="6">
    <source>
        <dbReference type="ARBA" id="ARBA00022679"/>
    </source>
</evidence>
<evidence type="ECO:0000259" key="14">
    <source>
        <dbReference type="PROSITE" id="PS50011"/>
    </source>
</evidence>
<evidence type="ECO:0000256" key="3">
    <source>
        <dbReference type="ARBA" id="ARBA00012513"/>
    </source>
</evidence>
<dbReference type="Pfam" id="PF00069">
    <property type="entry name" value="Pkinase"/>
    <property type="match status" value="1"/>
</dbReference>
<dbReference type="PANTHER" id="PTHR48012">
    <property type="entry name" value="STERILE20-LIKE KINASE, ISOFORM B-RELATED"/>
    <property type="match status" value="1"/>
</dbReference>
<dbReference type="PANTHER" id="PTHR48012:SF16">
    <property type="entry name" value="NON-SPECIFIC SERINE_THREONINE PROTEIN KINASE"/>
    <property type="match status" value="1"/>
</dbReference>
<evidence type="ECO:0000256" key="1">
    <source>
        <dbReference type="ARBA" id="ARBA00004496"/>
    </source>
</evidence>
<dbReference type="EC" id="2.7.11.1" evidence="3"/>
<evidence type="ECO:0000256" key="8">
    <source>
        <dbReference type="ARBA" id="ARBA00022777"/>
    </source>
</evidence>
<dbReference type="Proteomes" id="UP000681722">
    <property type="component" value="Unassembled WGS sequence"/>
</dbReference>